<keyword evidence="2" id="KW-0472">Membrane</keyword>
<comment type="caution">
    <text evidence="4">The sequence shown here is derived from an EMBL/GenBank/DDBJ whole genome shotgun (WGS) entry which is preliminary data.</text>
</comment>
<feature type="transmembrane region" description="Helical" evidence="2">
    <location>
        <begin position="104"/>
        <end position="128"/>
    </location>
</feature>
<keyword evidence="2" id="KW-0812">Transmembrane</keyword>
<organism evidence="4 5">
    <name type="scientific">Steccherinum ochraceum</name>
    <dbReference type="NCBI Taxonomy" id="92696"/>
    <lineage>
        <taxon>Eukaryota</taxon>
        <taxon>Fungi</taxon>
        <taxon>Dikarya</taxon>
        <taxon>Basidiomycota</taxon>
        <taxon>Agaricomycotina</taxon>
        <taxon>Agaricomycetes</taxon>
        <taxon>Polyporales</taxon>
        <taxon>Steccherinaceae</taxon>
        <taxon>Steccherinum</taxon>
    </lineage>
</organism>
<protein>
    <recommendedName>
        <fullName evidence="3">DUF6533 domain-containing protein</fullName>
    </recommendedName>
</protein>
<dbReference type="InterPro" id="IPR045340">
    <property type="entry name" value="DUF6533"/>
</dbReference>
<feature type="transmembrane region" description="Helical" evidence="2">
    <location>
        <begin position="202"/>
        <end position="227"/>
    </location>
</feature>
<dbReference type="Pfam" id="PF20151">
    <property type="entry name" value="DUF6533"/>
    <property type="match status" value="1"/>
</dbReference>
<feature type="transmembrane region" description="Helical" evidence="2">
    <location>
        <begin position="134"/>
        <end position="151"/>
    </location>
</feature>
<evidence type="ECO:0000256" key="2">
    <source>
        <dbReference type="SAM" id="Phobius"/>
    </source>
</evidence>
<feature type="transmembrane region" description="Helical" evidence="2">
    <location>
        <begin position="70"/>
        <end position="92"/>
    </location>
</feature>
<dbReference type="Proteomes" id="UP000292702">
    <property type="component" value="Unassembled WGS sequence"/>
</dbReference>
<keyword evidence="5" id="KW-1185">Reference proteome</keyword>
<accession>A0A4R0R5L2</accession>
<evidence type="ECO:0000313" key="4">
    <source>
        <dbReference type="EMBL" id="TCD61626.1"/>
    </source>
</evidence>
<dbReference type="AlphaFoldDB" id="A0A4R0R5L2"/>
<feature type="region of interest" description="Disordered" evidence="1">
    <location>
        <begin position="1"/>
        <end position="22"/>
    </location>
</feature>
<sequence>MHVPEAPGHHEGRMGALGDGRYRSDGAKQDPRTFEIQWSSIALLWYDFALTFPAEVKYIWGSRLRTSTQAVWALLAGTAPILTSLGPLFMWHIFLHSCDHTYKFVGALSVLGRAAIIFTFTGRVYAIWSGNRYVLVYLGVIGLACIVLDIIHVPGLRCVGAVDIPISKTLLKESFERISQQEKSAQTFRRQRSLRDVRKMGLLYLVFEQGVIYFLLVSVLTVTSLILNIRDPNGFVQRLLNAITLPLSCTLTARFLLDIRQWDEKHRSTLGSSSRSTSLSFSSWSTKAVLTTLIEEFGEDPVARMATETVSTRAHLEEGRVVDDDDTLRNEISQDDIELRSMGHAARDYAVVETLAENRYTG</sequence>
<dbReference type="EMBL" id="RWJN01000445">
    <property type="protein sequence ID" value="TCD61626.1"/>
    <property type="molecule type" value="Genomic_DNA"/>
</dbReference>
<name>A0A4R0R5L2_9APHY</name>
<evidence type="ECO:0000256" key="1">
    <source>
        <dbReference type="SAM" id="MobiDB-lite"/>
    </source>
</evidence>
<feature type="domain" description="DUF6533" evidence="3">
    <location>
        <begin position="39"/>
        <end position="65"/>
    </location>
</feature>
<proteinExistence type="predicted"/>
<dbReference type="OrthoDB" id="2743517at2759"/>
<keyword evidence="2" id="KW-1133">Transmembrane helix</keyword>
<evidence type="ECO:0000313" key="5">
    <source>
        <dbReference type="Proteomes" id="UP000292702"/>
    </source>
</evidence>
<evidence type="ECO:0000259" key="3">
    <source>
        <dbReference type="Pfam" id="PF20151"/>
    </source>
</evidence>
<reference evidence="4 5" key="1">
    <citation type="submission" date="2018-11" db="EMBL/GenBank/DDBJ databases">
        <title>Genome assembly of Steccherinum ochraceum LE-BIN_3174, the white-rot fungus of the Steccherinaceae family (The Residual Polyporoid clade, Polyporales, Basidiomycota).</title>
        <authorList>
            <person name="Fedorova T.V."/>
            <person name="Glazunova O.A."/>
            <person name="Landesman E.O."/>
            <person name="Moiseenko K.V."/>
            <person name="Psurtseva N.V."/>
            <person name="Savinova O.S."/>
            <person name="Shakhova N.V."/>
            <person name="Tyazhelova T.V."/>
            <person name="Vasina D.V."/>
        </authorList>
    </citation>
    <scope>NUCLEOTIDE SEQUENCE [LARGE SCALE GENOMIC DNA]</scope>
    <source>
        <strain evidence="4 5">LE-BIN_3174</strain>
    </source>
</reference>
<gene>
    <name evidence="4" type="ORF">EIP91_008150</name>
</gene>